<protein>
    <recommendedName>
        <fullName evidence="3">OBG-type G domain-containing protein</fullName>
    </recommendedName>
</protein>
<dbReference type="PANTHER" id="PTHR11702">
    <property type="entry name" value="DEVELOPMENTALLY REGULATED GTP-BINDING PROTEIN-RELATED"/>
    <property type="match status" value="1"/>
</dbReference>
<dbReference type="AlphaFoldDB" id="A0A813IYK1"/>
<accession>A0A813IYK1</accession>
<dbReference type="InterPro" id="IPR006074">
    <property type="entry name" value="GTP1-OBG_CS"/>
</dbReference>
<reference evidence="4" key="1">
    <citation type="submission" date="2021-02" db="EMBL/GenBank/DDBJ databases">
        <authorList>
            <person name="Dougan E. K."/>
            <person name="Rhodes N."/>
            <person name="Thang M."/>
            <person name="Chan C."/>
        </authorList>
    </citation>
    <scope>NUCLEOTIDE SEQUENCE</scope>
</reference>
<dbReference type="InterPro" id="IPR031167">
    <property type="entry name" value="G_OBG"/>
</dbReference>
<organism evidence="4 5">
    <name type="scientific">Polarella glacialis</name>
    <name type="common">Dinoflagellate</name>
    <dbReference type="NCBI Taxonomy" id="89957"/>
    <lineage>
        <taxon>Eukaryota</taxon>
        <taxon>Sar</taxon>
        <taxon>Alveolata</taxon>
        <taxon>Dinophyceae</taxon>
        <taxon>Suessiales</taxon>
        <taxon>Suessiaceae</taxon>
        <taxon>Polarella</taxon>
    </lineage>
</organism>
<keyword evidence="1" id="KW-0547">Nucleotide-binding</keyword>
<dbReference type="InterPro" id="IPR027417">
    <property type="entry name" value="P-loop_NTPase"/>
</dbReference>
<keyword evidence="2" id="KW-0342">GTP-binding</keyword>
<dbReference type="GO" id="GO:0003924">
    <property type="term" value="F:GTPase activity"/>
    <property type="evidence" value="ECO:0007669"/>
    <property type="project" value="InterPro"/>
</dbReference>
<feature type="domain" description="OBG-type G" evidence="3">
    <location>
        <begin position="1"/>
        <end position="175"/>
    </location>
</feature>
<dbReference type="PRINTS" id="PR00326">
    <property type="entry name" value="GTP1OBG"/>
</dbReference>
<feature type="non-terminal residue" evidence="4">
    <location>
        <position position="212"/>
    </location>
</feature>
<comment type="caution">
    <text evidence="4">The sequence shown here is derived from an EMBL/GenBank/DDBJ whole genome shotgun (WGS) entry which is preliminary data.</text>
</comment>
<evidence type="ECO:0000256" key="1">
    <source>
        <dbReference type="ARBA" id="ARBA00022741"/>
    </source>
</evidence>
<dbReference type="Pfam" id="PF01926">
    <property type="entry name" value="MMR_HSR1"/>
    <property type="match status" value="1"/>
</dbReference>
<dbReference type="InterPro" id="IPR006073">
    <property type="entry name" value="GTP-bd"/>
</dbReference>
<dbReference type="GO" id="GO:0005525">
    <property type="term" value="F:GTP binding"/>
    <property type="evidence" value="ECO:0007669"/>
    <property type="project" value="UniProtKB-KW"/>
</dbReference>
<evidence type="ECO:0000313" key="4">
    <source>
        <dbReference type="EMBL" id="CAE8659974.1"/>
    </source>
</evidence>
<dbReference type="SUPFAM" id="SSF52540">
    <property type="entry name" value="P-loop containing nucleoside triphosphate hydrolases"/>
    <property type="match status" value="1"/>
</dbReference>
<evidence type="ECO:0000256" key="2">
    <source>
        <dbReference type="ARBA" id="ARBA00023134"/>
    </source>
</evidence>
<evidence type="ECO:0000313" key="5">
    <source>
        <dbReference type="Proteomes" id="UP000626109"/>
    </source>
</evidence>
<dbReference type="Gene3D" id="3.40.50.300">
    <property type="entry name" value="P-loop containing nucleotide triphosphate hydrolases"/>
    <property type="match status" value="1"/>
</dbReference>
<dbReference type="CDD" id="cd01898">
    <property type="entry name" value="Obg"/>
    <property type="match status" value="1"/>
</dbReference>
<dbReference type="PANTHER" id="PTHR11702:SF31">
    <property type="entry name" value="MITOCHONDRIAL RIBOSOME-ASSOCIATED GTPASE 2"/>
    <property type="match status" value="1"/>
</dbReference>
<name>A0A813IYK1_POLGL</name>
<dbReference type="Proteomes" id="UP000626109">
    <property type="component" value="Unassembled WGS sequence"/>
</dbReference>
<dbReference type="EMBL" id="CAJNNW010016917">
    <property type="protein sequence ID" value="CAE8659974.1"/>
    <property type="molecule type" value="Genomic_DNA"/>
</dbReference>
<sequence length="212" mass="23093">VGMPNAGKSTLLGAVSRACPKIAPYPFTTVAPYVGRVEFVDGSAITVADVPGLVEGAHRGEGLGHEFLRHLERTQVLLYVVDCARSSDPFEDLLCLQREVSLFSREMAEKPCGIVANKCDLAPQETLAKVDELFNLVRYSESAFGANMPLFVRATSARYGDGIKGLLQEVRLLLQGRHERWLERLPPELRAAVVPGDEGSRELTITFADAPG</sequence>
<dbReference type="GO" id="GO:0005739">
    <property type="term" value="C:mitochondrion"/>
    <property type="evidence" value="ECO:0007669"/>
    <property type="project" value="TreeGrafter"/>
</dbReference>
<dbReference type="InterPro" id="IPR045086">
    <property type="entry name" value="OBG_GTPase"/>
</dbReference>
<evidence type="ECO:0000259" key="3">
    <source>
        <dbReference type="PROSITE" id="PS51710"/>
    </source>
</evidence>
<gene>
    <name evidence="4" type="ORF">PGLA2088_LOCUS13965</name>
</gene>
<proteinExistence type="predicted"/>
<dbReference type="PROSITE" id="PS00905">
    <property type="entry name" value="GTP1_OBG"/>
    <property type="match status" value="1"/>
</dbReference>
<dbReference type="PROSITE" id="PS51710">
    <property type="entry name" value="G_OBG"/>
    <property type="match status" value="1"/>
</dbReference>